<keyword evidence="1" id="KW-0680">Restriction system</keyword>
<organism evidence="3 4">
    <name type="scientific">Rhodovulum marinum</name>
    <dbReference type="NCBI Taxonomy" id="320662"/>
    <lineage>
        <taxon>Bacteria</taxon>
        <taxon>Pseudomonadati</taxon>
        <taxon>Pseudomonadota</taxon>
        <taxon>Alphaproteobacteria</taxon>
        <taxon>Rhodobacterales</taxon>
        <taxon>Paracoccaceae</taxon>
        <taxon>Rhodovulum</taxon>
    </lineage>
</organism>
<evidence type="ECO:0000256" key="2">
    <source>
        <dbReference type="ARBA" id="ARBA00023125"/>
    </source>
</evidence>
<gene>
    <name evidence="3" type="ORF">EV662_11713</name>
</gene>
<evidence type="ECO:0000256" key="1">
    <source>
        <dbReference type="ARBA" id="ARBA00022747"/>
    </source>
</evidence>
<dbReference type="Proteomes" id="UP000294835">
    <property type="component" value="Unassembled WGS sequence"/>
</dbReference>
<dbReference type="InterPro" id="IPR044946">
    <property type="entry name" value="Restrct_endonuc_typeI_TRD_sf"/>
</dbReference>
<keyword evidence="4" id="KW-1185">Reference proteome</keyword>
<reference evidence="3 4" key="1">
    <citation type="submission" date="2019-03" db="EMBL/GenBank/DDBJ databases">
        <title>Genomic Encyclopedia of Type Strains, Phase IV (KMG-IV): sequencing the most valuable type-strain genomes for metagenomic binning, comparative biology and taxonomic classification.</title>
        <authorList>
            <person name="Goeker M."/>
        </authorList>
    </citation>
    <scope>NUCLEOTIDE SEQUENCE [LARGE SCALE GENOMIC DNA]</scope>
    <source>
        <strain evidence="3 4">DSM 18063</strain>
    </source>
</reference>
<dbReference type="AlphaFoldDB" id="A0A4R2PSE8"/>
<dbReference type="EMBL" id="SLXP01000017">
    <property type="protein sequence ID" value="TCP38779.1"/>
    <property type="molecule type" value="Genomic_DNA"/>
</dbReference>
<comment type="caution">
    <text evidence="3">The sequence shown here is derived from an EMBL/GenBank/DDBJ whole genome shotgun (WGS) entry which is preliminary data.</text>
</comment>
<evidence type="ECO:0000313" key="3">
    <source>
        <dbReference type="EMBL" id="TCP38779.1"/>
    </source>
</evidence>
<keyword evidence="2" id="KW-0238">DNA-binding</keyword>
<accession>A0A4R2PSE8</accession>
<name>A0A4R2PSE8_9RHOB</name>
<dbReference type="GO" id="GO:0003677">
    <property type="term" value="F:DNA binding"/>
    <property type="evidence" value="ECO:0007669"/>
    <property type="project" value="UniProtKB-KW"/>
</dbReference>
<evidence type="ECO:0008006" key="5">
    <source>
        <dbReference type="Google" id="ProtNLM"/>
    </source>
</evidence>
<dbReference type="Gene3D" id="3.90.220.20">
    <property type="entry name" value="DNA methylase specificity domains"/>
    <property type="match status" value="1"/>
</dbReference>
<dbReference type="SUPFAM" id="SSF116734">
    <property type="entry name" value="DNA methylase specificity domain"/>
    <property type="match status" value="1"/>
</dbReference>
<evidence type="ECO:0000313" key="4">
    <source>
        <dbReference type="Proteomes" id="UP000294835"/>
    </source>
</evidence>
<proteinExistence type="predicted"/>
<protein>
    <recommendedName>
        <fullName evidence="5">Type I restriction modification DNA specificity protein</fullName>
    </recommendedName>
</protein>
<dbReference type="GO" id="GO:0009307">
    <property type="term" value="P:DNA restriction-modification system"/>
    <property type="evidence" value="ECO:0007669"/>
    <property type="project" value="UniProtKB-KW"/>
</dbReference>
<sequence length="127" mass="14156">MVVVGDTDEEAVALLPLIILRANKDLVLPDFLAWLINQPEAQRYLDSCARGTKLRMIPRDCLDKMPVSIPDLVTQKLVVEVSRLAAKEAGLLRELAAKKEEFTSFALLRQVRNAQLHGNEAGHKVAR</sequence>